<organism evidence="3 4">
    <name type="scientific">Rapidithrix thailandica</name>
    <dbReference type="NCBI Taxonomy" id="413964"/>
    <lineage>
        <taxon>Bacteria</taxon>
        <taxon>Pseudomonadati</taxon>
        <taxon>Bacteroidota</taxon>
        <taxon>Cytophagia</taxon>
        <taxon>Cytophagales</taxon>
        <taxon>Flammeovirgaceae</taxon>
        <taxon>Rapidithrix</taxon>
    </lineage>
</organism>
<sequence length="940" mass="107187">MSHSNNLVRYLKSCYQADNRELSLTNFFQQKVEHHYLLQETELFSGELSTLPADEEWAESVTKTLSVYSKEKELYTCALFVIGKAMIGGKEQKIIAPLLLSPTTIVEGEMPTLQLPAQNTQLNTFLFKLLEAQDDDDTSYTAINELSTIVNSSHLDFEQCAAIKNFFDERFEGIDTQDLLLYPQLYDKKKIDRKFKKLKEGFAILPAAGLAVLKKSTATLGVLNELSELEASSDYSAPLRVFLGADESAPSVKEESKQILVPTTLNAAQQSVFQSVNAHHATLLVGPPGTGKSFTIAALTVDYLARGKSVLIVSSNNQAVDVIADKIEKDFELKDVCIRGGGMRNYKTTLRHLLGNIINGVGVKNIKKEEITALEKKLEQYLKNIDKQERLFAKQEKRELERGGLLAQSSLSLLQKIKKWWTGVRLNFNLEEPYWEIYQGILREVRHKNETIKELVDKQYHYNLYQTLEHHRQELVNFYNAIRARTGNRKESLFDEINFDRLKKTLPVWLVSIGEINSVLPLRKELFDLVIIDEASQCDLASTLPVMQRGRKVVVSGDPKQLRHVSFLSRERQRYLGEQVDLTESQVEQYAYRDRSVLDVFSDQVQSQNQIAFLNEHFRSLPGIISFSNREFYADKLRIMTSDPKLAQVQSLFHLQVDGERVKQGYNTGEAEFILKKVEEMMEEEKNLEVSLCQSIGILSPYRNQVDYLRQQVSNRFDLESMERHNLLVGTAHSFQGEERDVMFLSFAIDSETHPSALQHINRTDVFNVSITRARSNQYVVTSLSKNQLPTTSMLGKYLSYIDNHSESTDKPNSYPVTWDEFLEEVRQTLTAWGVEELHVKYPVAGLEIDLVMVYQGKTYCIDLIGYPGEFEAAFSLEHYKLFVQQQAGFGVFPLPYSLWKLQRETTEQALKKYLGIGEIAGIQKPLPGKKEKAISTGIS</sequence>
<dbReference type="AlphaFoldDB" id="A0AAW9S811"/>
<dbReference type="Pfam" id="PF13087">
    <property type="entry name" value="AAA_12"/>
    <property type="match status" value="1"/>
</dbReference>
<dbReference type="InterPro" id="IPR045055">
    <property type="entry name" value="DNA2/NAM7-like"/>
</dbReference>
<keyword evidence="3" id="KW-0347">Helicase</keyword>
<dbReference type="GO" id="GO:0016787">
    <property type="term" value="F:hydrolase activity"/>
    <property type="evidence" value="ECO:0007669"/>
    <property type="project" value="UniProtKB-KW"/>
</dbReference>
<dbReference type="CDD" id="cd18808">
    <property type="entry name" value="SF1_C_Upf1"/>
    <property type="match status" value="1"/>
</dbReference>
<keyword evidence="3" id="KW-0547">Nucleotide-binding</keyword>
<keyword evidence="4" id="KW-1185">Reference proteome</keyword>
<dbReference type="PANTHER" id="PTHR10887">
    <property type="entry name" value="DNA2/NAM7 HELICASE FAMILY"/>
    <property type="match status" value="1"/>
</dbReference>
<evidence type="ECO:0000313" key="3">
    <source>
        <dbReference type="EMBL" id="MEN7549099.1"/>
    </source>
</evidence>
<dbReference type="InterPro" id="IPR041679">
    <property type="entry name" value="DNA2/NAM7-like_C"/>
</dbReference>
<reference evidence="3 4" key="1">
    <citation type="submission" date="2024-04" db="EMBL/GenBank/DDBJ databases">
        <title>Novel genus in family Flammeovirgaceae.</title>
        <authorList>
            <person name="Nguyen T.H."/>
            <person name="Vuong T.Q."/>
            <person name="Le H."/>
            <person name="Kim S.-G."/>
        </authorList>
    </citation>
    <scope>NUCLEOTIDE SEQUENCE [LARGE SCALE GENOMIC DNA]</scope>
    <source>
        <strain evidence="3 4">JCM 23209</strain>
    </source>
</reference>
<name>A0AAW9S811_9BACT</name>
<dbReference type="SUPFAM" id="SSF52540">
    <property type="entry name" value="P-loop containing nucleoside triphosphate hydrolases"/>
    <property type="match status" value="1"/>
</dbReference>
<dbReference type="SMART" id="SM00382">
    <property type="entry name" value="AAA"/>
    <property type="match status" value="1"/>
</dbReference>
<protein>
    <submittedName>
        <fullName evidence="3">DEAD/DEAH box helicase</fullName>
        <ecNumber evidence="3">3.6.4.-</ecNumber>
    </submittedName>
</protein>
<evidence type="ECO:0000256" key="1">
    <source>
        <dbReference type="SAM" id="Coils"/>
    </source>
</evidence>
<keyword evidence="1" id="KW-0175">Coiled coil</keyword>
<feature type="coiled-coil region" evidence="1">
    <location>
        <begin position="364"/>
        <end position="398"/>
    </location>
</feature>
<dbReference type="Proteomes" id="UP001403385">
    <property type="component" value="Unassembled WGS sequence"/>
</dbReference>
<dbReference type="Gene3D" id="3.40.50.300">
    <property type="entry name" value="P-loop containing nucleotide triphosphate hydrolases"/>
    <property type="match status" value="2"/>
</dbReference>
<dbReference type="RefSeq" id="WP_346821870.1">
    <property type="nucleotide sequence ID" value="NZ_JBDKWZ010000007.1"/>
</dbReference>
<dbReference type="InterPro" id="IPR047187">
    <property type="entry name" value="SF1_C_Upf1"/>
</dbReference>
<dbReference type="EC" id="3.6.4.-" evidence="3"/>
<dbReference type="Pfam" id="PF13086">
    <property type="entry name" value="AAA_11"/>
    <property type="match status" value="1"/>
</dbReference>
<accession>A0AAW9S811</accession>
<dbReference type="EMBL" id="JBDKWZ010000007">
    <property type="protein sequence ID" value="MEN7549099.1"/>
    <property type="molecule type" value="Genomic_DNA"/>
</dbReference>
<proteinExistence type="predicted"/>
<dbReference type="GO" id="GO:0004386">
    <property type="term" value="F:helicase activity"/>
    <property type="evidence" value="ECO:0007669"/>
    <property type="project" value="UniProtKB-KW"/>
</dbReference>
<gene>
    <name evidence="3" type="ORF">AAG747_14345</name>
</gene>
<comment type="caution">
    <text evidence="3">The sequence shown here is derived from an EMBL/GenBank/DDBJ whole genome shotgun (WGS) entry which is preliminary data.</text>
</comment>
<evidence type="ECO:0000259" key="2">
    <source>
        <dbReference type="SMART" id="SM00382"/>
    </source>
</evidence>
<dbReference type="InterPro" id="IPR041677">
    <property type="entry name" value="DNA2/NAM7_AAA_11"/>
</dbReference>
<dbReference type="InterPro" id="IPR027417">
    <property type="entry name" value="P-loop_NTPase"/>
</dbReference>
<keyword evidence="3" id="KW-0067">ATP-binding</keyword>
<evidence type="ECO:0000313" key="4">
    <source>
        <dbReference type="Proteomes" id="UP001403385"/>
    </source>
</evidence>
<dbReference type="InterPro" id="IPR003593">
    <property type="entry name" value="AAA+_ATPase"/>
</dbReference>
<keyword evidence="3" id="KW-0378">Hydrolase</keyword>
<dbReference type="PANTHER" id="PTHR10887:SF495">
    <property type="entry name" value="HELICASE SENATAXIN ISOFORM X1-RELATED"/>
    <property type="match status" value="1"/>
</dbReference>
<feature type="domain" description="AAA+ ATPase" evidence="2">
    <location>
        <begin position="278"/>
        <end position="652"/>
    </location>
</feature>